<feature type="domain" description="TonB-dependent receptor plug" evidence="12">
    <location>
        <begin position="114"/>
        <end position="246"/>
    </location>
</feature>
<dbReference type="OrthoDB" id="9768177at2"/>
<dbReference type="PROSITE" id="PS52016">
    <property type="entry name" value="TONB_DEPENDENT_REC_3"/>
    <property type="match status" value="1"/>
</dbReference>
<dbReference type="Proteomes" id="UP000306918">
    <property type="component" value="Unassembled WGS sequence"/>
</dbReference>
<dbReference type="GO" id="GO:0009279">
    <property type="term" value="C:cell outer membrane"/>
    <property type="evidence" value="ECO:0007669"/>
    <property type="project" value="UniProtKB-SubCell"/>
</dbReference>
<evidence type="ECO:0000256" key="7">
    <source>
        <dbReference type="ARBA" id="ARBA00023237"/>
    </source>
</evidence>
<evidence type="ECO:0000259" key="12">
    <source>
        <dbReference type="Pfam" id="PF07715"/>
    </source>
</evidence>
<dbReference type="InterPro" id="IPR039426">
    <property type="entry name" value="TonB-dep_rcpt-like"/>
</dbReference>
<dbReference type="EMBL" id="STFF01000001">
    <property type="protein sequence ID" value="THU40920.1"/>
    <property type="molecule type" value="Genomic_DNA"/>
</dbReference>
<evidence type="ECO:0000259" key="11">
    <source>
        <dbReference type="Pfam" id="PF00593"/>
    </source>
</evidence>
<dbReference type="Pfam" id="PF07715">
    <property type="entry name" value="Plug"/>
    <property type="match status" value="1"/>
</dbReference>
<keyword evidence="6 8" id="KW-0472">Membrane</keyword>
<gene>
    <name evidence="13" type="ORF">FAM09_02050</name>
</gene>
<sequence>MRKFQLMLGFVMLLCMQLRAQQRNITGKVIDGSGNPIPNASVIIKETNAGTSTLNDGTYSITISPQSKTIIFSAVGMQPTSFSIGNKGVINVTMEASDKNLSEVVVVGYGTQKKATTTAAIVKVGGDKLENRPLVSVDQMLQGAAAGLQSTASTGQPGANQGVRIRGIGSFSYGGSQPLYVVDGVQINSGDLSNGNGVGTSGTGSFSINPSTNVLATINANDIESITVLKDAAATSIYGSRGSNGVIIITTKSGKQGKAQFRFDAESGNNKVIPLPDAGKPLRASDWLMLLRESLVNEGKLTSQEIDKQLHDYGDTSGVDTDWLNLIQRTGTQQQYNVSATGGEGKLKYFLSGGYFKQQGTTIGTDLKRYTGNLKISYAVTDKLTLSTKITIGNVRQNSALASSGTTGGGGYFGNPTYAALTLRPTQNPFNANGTYNISPTVSGFPSHYNPLFIAKNDKRWLKAVQGLVNQSLEYKIITGLKFTSTLGLQYATNEEYQFNNPFHGDAAGASGEGISLYSRNFLWDWINQLDYHYDIWKDKKLYADLKVGHESIKNSYYRQIGDVTGFPPNADLYYSTNGATSTNGKAVGEDYSFEGYYSNVNISLDDKYNLYGSYRRDASSRFSLNNRWGSFASVGASWNASNEDFFQPLLSVVSNLKLRASYGNNGNAEIPNYAWRQTYGYGYNYNGVAGGRFDNIGNSELTWEKNKQLDLGVDISFLRNRLNISFDYYKRITDDALLGQQISRTTGFLNFINNIGDMENKGYELTVNAMPVQTKDFAWEINFNITHNTNKVTSLPAGNQPSPQNSLFYLSEGKSLYSYFNRGWAGVDPEDGAAMWYKDSSKTTTTKSRAEAGLFFVGKNADPKYFGSLGNTLTYKNISLSFDFYYNYGNYIMEAYMQYFMDGSYATRGKYAINMNRWQKKGDVTNVPKYTFGVLNTSSGSDRLLFKGDYIRLRNVQMGYRLNSKTILDKLHLSSLSVYARGTNLWTKTYDDQLLNDPEQGILGINQQAVRPSRSYTVGVNIGF</sequence>
<evidence type="ECO:0000256" key="9">
    <source>
        <dbReference type="RuleBase" id="RU003357"/>
    </source>
</evidence>
<feature type="domain" description="TonB-dependent receptor-like beta-barrel" evidence="11">
    <location>
        <begin position="433"/>
        <end position="986"/>
    </location>
</feature>
<keyword evidence="5 9" id="KW-0798">TonB box</keyword>
<keyword evidence="4 8" id="KW-0812">Transmembrane</keyword>
<keyword evidence="10" id="KW-0732">Signal</keyword>
<comment type="caution">
    <text evidence="13">The sequence shown here is derived from an EMBL/GenBank/DDBJ whole genome shotgun (WGS) entry which is preliminary data.</text>
</comment>
<dbReference type="InterPro" id="IPR000531">
    <property type="entry name" value="Beta-barrel_TonB"/>
</dbReference>
<dbReference type="SUPFAM" id="SSF56935">
    <property type="entry name" value="Porins"/>
    <property type="match status" value="1"/>
</dbReference>
<dbReference type="Gene3D" id="2.60.40.1120">
    <property type="entry name" value="Carboxypeptidase-like, regulatory domain"/>
    <property type="match status" value="1"/>
</dbReference>
<dbReference type="Pfam" id="PF13715">
    <property type="entry name" value="CarbopepD_reg_2"/>
    <property type="match status" value="1"/>
</dbReference>
<keyword evidence="2 8" id="KW-0813">Transport</keyword>
<dbReference type="InterPro" id="IPR036942">
    <property type="entry name" value="Beta-barrel_TonB_sf"/>
</dbReference>
<feature type="signal peptide" evidence="10">
    <location>
        <begin position="1"/>
        <end position="20"/>
    </location>
</feature>
<dbReference type="InterPro" id="IPR012910">
    <property type="entry name" value="Plug_dom"/>
</dbReference>
<dbReference type="RefSeq" id="WP_136575412.1">
    <property type="nucleotide sequence ID" value="NZ_STFF01000001.1"/>
</dbReference>
<evidence type="ECO:0000256" key="1">
    <source>
        <dbReference type="ARBA" id="ARBA00004571"/>
    </source>
</evidence>
<evidence type="ECO:0000256" key="6">
    <source>
        <dbReference type="ARBA" id="ARBA00023136"/>
    </source>
</evidence>
<keyword evidence="3 8" id="KW-1134">Transmembrane beta strand</keyword>
<dbReference type="SUPFAM" id="SSF49464">
    <property type="entry name" value="Carboxypeptidase regulatory domain-like"/>
    <property type="match status" value="1"/>
</dbReference>
<dbReference type="Pfam" id="PF00593">
    <property type="entry name" value="TonB_dep_Rec_b-barrel"/>
    <property type="match status" value="1"/>
</dbReference>
<dbReference type="NCBIfam" id="TIGR04056">
    <property type="entry name" value="OMP_RagA_SusC"/>
    <property type="match status" value="1"/>
</dbReference>
<evidence type="ECO:0000256" key="10">
    <source>
        <dbReference type="SAM" id="SignalP"/>
    </source>
</evidence>
<dbReference type="NCBIfam" id="TIGR04057">
    <property type="entry name" value="SusC_RagA_signa"/>
    <property type="match status" value="1"/>
</dbReference>
<dbReference type="InterPro" id="IPR023997">
    <property type="entry name" value="TonB-dep_OMP_SusC/RagA_CS"/>
</dbReference>
<evidence type="ECO:0000256" key="2">
    <source>
        <dbReference type="ARBA" id="ARBA00022448"/>
    </source>
</evidence>
<accession>A0A4S8HZ11</accession>
<evidence type="ECO:0000256" key="4">
    <source>
        <dbReference type="ARBA" id="ARBA00022692"/>
    </source>
</evidence>
<reference evidence="13 14" key="1">
    <citation type="submission" date="2019-04" db="EMBL/GenBank/DDBJ databases">
        <title>Niastella caeni sp. nov., isolated from activated sludge.</title>
        <authorList>
            <person name="Sheng M."/>
        </authorList>
    </citation>
    <scope>NUCLEOTIDE SEQUENCE [LARGE SCALE GENOMIC DNA]</scope>
    <source>
        <strain evidence="13 14">HX-2-15</strain>
    </source>
</reference>
<evidence type="ECO:0000256" key="8">
    <source>
        <dbReference type="PROSITE-ProRule" id="PRU01360"/>
    </source>
</evidence>
<comment type="subcellular location">
    <subcellularLocation>
        <location evidence="1 8">Cell outer membrane</location>
        <topology evidence="1 8">Multi-pass membrane protein</topology>
    </subcellularLocation>
</comment>
<evidence type="ECO:0000313" key="14">
    <source>
        <dbReference type="Proteomes" id="UP000306918"/>
    </source>
</evidence>
<evidence type="ECO:0000256" key="3">
    <source>
        <dbReference type="ARBA" id="ARBA00022452"/>
    </source>
</evidence>
<proteinExistence type="inferred from homology"/>
<organism evidence="13 14">
    <name type="scientific">Niastella caeni</name>
    <dbReference type="NCBI Taxonomy" id="2569763"/>
    <lineage>
        <taxon>Bacteria</taxon>
        <taxon>Pseudomonadati</taxon>
        <taxon>Bacteroidota</taxon>
        <taxon>Chitinophagia</taxon>
        <taxon>Chitinophagales</taxon>
        <taxon>Chitinophagaceae</taxon>
        <taxon>Niastella</taxon>
    </lineage>
</organism>
<dbReference type="InterPro" id="IPR037066">
    <property type="entry name" value="Plug_dom_sf"/>
</dbReference>
<protein>
    <submittedName>
        <fullName evidence="13">SusC/RagA family TonB-linked outer membrane protein</fullName>
    </submittedName>
</protein>
<dbReference type="Gene3D" id="2.170.130.10">
    <property type="entry name" value="TonB-dependent receptor, plug domain"/>
    <property type="match status" value="1"/>
</dbReference>
<dbReference type="InterPro" id="IPR023996">
    <property type="entry name" value="TonB-dep_OMP_SusC/RagA"/>
</dbReference>
<dbReference type="Gene3D" id="2.40.170.20">
    <property type="entry name" value="TonB-dependent receptor, beta-barrel domain"/>
    <property type="match status" value="1"/>
</dbReference>
<evidence type="ECO:0000256" key="5">
    <source>
        <dbReference type="ARBA" id="ARBA00023077"/>
    </source>
</evidence>
<dbReference type="AlphaFoldDB" id="A0A4S8HZ11"/>
<keyword evidence="14" id="KW-1185">Reference proteome</keyword>
<feature type="chain" id="PRO_5020388851" evidence="10">
    <location>
        <begin position="21"/>
        <end position="1025"/>
    </location>
</feature>
<comment type="similarity">
    <text evidence="8 9">Belongs to the TonB-dependent receptor family.</text>
</comment>
<dbReference type="InterPro" id="IPR008969">
    <property type="entry name" value="CarboxyPept-like_regulatory"/>
</dbReference>
<evidence type="ECO:0000313" key="13">
    <source>
        <dbReference type="EMBL" id="THU40920.1"/>
    </source>
</evidence>
<name>A0A4S8HZ11_9BACT</name>
<keyword evidence="7 8" id="KW-0998">Cell outer membrane</keyword>